<protein>
    <submittedName>
        <fullName evidence="1">Uncharacterized protein</fullName>
    </submittedName>
</protein>
<sequence length="98" mass="11127">MLLHHPVQYAALITSYKLIRLNVPIAFNSATVFDVADWEPDAEYGERQTLFKMFLNNPVQRFDDSSHLIFGNSDSKCQSMSMLACGTPRIFTISPSIR</sequence>
<dbReference type="AlphaFoldDB" id="A0A1I4KFI9"/>
<reference evidence="2" key="1">
    <citation type="submission" date="2016-10" db="EMBL/GenBank/DDBJ databases">
        <authorList>
            <person name="Varghese N."/>
            <person name="Submissions S."/>
        </authorList>
    </citation>
    <scope>NUCLEOTIDE SEQUENCE [LARGE SCALE GENOMIC DNA]</scope>
    <source>
        <strain evidence="2">Nm44</strain>
    </source>
</reference>
<proteinExistence type="predicted"/>
<evidence type="ECO:0000313" key="1">
    <source>
        <dbReference type="EMBL" id="SFL77528.1"/>
    </source>
</evidence>
<accession>A0A1I4KFI9</accession>
<keyword evidence="2" id="KW-1185">Reference proteome</keyword>
<evidence type="ECO:0000313" key="2">
    <source>
        <dbReference type="Proteomes" id="UP000183287"/>
    </source>
</evidence>
<gene>
    <name evidence="1" type="ORF">SAMN05421863_100436</name>
</gene>
<dbReference type="EMBL" id="FOUB01000004">
    <property type="protein sequence ID" value="SFL77528.1"/>
    <property type="molecule type" value="Genomic_DNA"/>
</dbReference>
<dbReference type="Proteomes" id="UP000183287">
    <property type="component" value="Unassembled WGS sequence"/>
</dbReference>
<organism evidence="1 2">
    <name type="scientific">Nitrosomonas communis</name>
    <dbReference type="NCBI Taxonomy" id="44574"/>
    <lineage>
        <taxon>Bacteria</taxon>
        <taxon>Pseudomonadati</taxon>
        <taxon>Pseudomonadota</taxon>
        <taxon>Betaproteobacteria</taxon>
        <taxon>Nitrosomonadales</taxon>
        <taxon>Nitrosomonadaceae</taxon>
        <taxon>Nitrosomonas</taxon>
    </lineage>
</organism>
<name>A0A1I4KFI9_9PROT</name>